<organism evidence="5 6">
    <name type="scientific">Rubellicoccus peritrichatus</name>
    <dbReference type="NCBI Taxonomy" id="3080537"/>
    <lineage>
        <taxon>Bacteria</taxon>
        <taxon>Pseudomonadati</taxon>
        <taxon>Verrucomicrobiota</taxon>
        <taxon>Opitutia</taxon>
        <taxon>Puniceicoccales</taxon>
        <taxon>Cerasicoccaceae</taxon>
        <taxon>Rubellicoccus</taxon>
    </lineage>
</organism>
<evidence type="ECO:0000256" key="3">
    <source>
        <dbReference type="ARBA" id="ARBA00023163"/>
    </source>
</evidence>
<dbReference type="EMBL" id="CP136920">
    <property type="protein sequence ID" value="WOO41150.1"/>
    <property type="molecule type" value="Genomic_DNA"/>
</dbReference>
<feature type="domain" description="HTH araC/xylS-type" evidence="4">
    <location>
        <begin position="183"/>
        <end position="278"/>
    </location>
</feature>
<evidence type="ECO:0000313" key="6">
    <source>
        <dbReference type="Proteomes" id="UP001304300"/>
    </source>
</evidence>
<keyword evidence="6" id="KW-1185">Reference proteome</keyword>
<dbReference type="InterPro" id="IPR009057">
    <property type="entry name" value="Homeodomain-like_sf"/>
</dbReference>
<evidence type="ECO:0000256" key="2">
    <source>
        <dbReference type="ARBA" id="ARBA00023125"/>
    </source>
</evidence>
<dbReference type="SMART" id="SM00342">
    <property type="entry name" value="HTH_ARAC"/>
    <property type="match status" value="1"/>
</dbReference>
<dbReference type="AlphaFoldDB" id="A0AAQ3L8A5"/>
<accession>A0AAQ3L8A5</accession>
<evidence type="ECO:0000256" key="1">
    <source>
        <dbReference type="ARBA" id="ARBA00023015"/>
    </source>
</evidence>
<dbReference type="InterPro" id="IPR018062">
    <property type="entry name" value="HTH_AraC-typ_CS"/>
</dbReference>
<dbReference type="Proteomes" id="UP001304300">
    <property type="component" value="Chromosome"/>
</dbReference>
<dbReference type="SUPFAM" id="SSF46689">
    <property type="entry name" value="Homeodomain-like"/>
    <property type="match status" value="2"/>
</dbReference>
<dbReference type="PROSITE" id="PS01124">
    <property type="entry name" value="HTH_ARAC_FAMILY_2"/>
    <property type="match status" value="1"/>
</dbReference>
<name>A0AAQ3L8A5_9BACT</name>
<keyword evidence="2" id="KW-0238">DNA-binding</keyword>
<evidence type="ECO:0000259" key="4">
    <source>
        <dbReference type="PROSITE" id="PS01124"/>
    </source>
</evidence>
<dbReference type="PANTHER" id="PTHR43280:SF2">
    <property type="entry name" value="HTH-TYPE TRANSCRIPTIONAL REGULATOR EXSA"/>
    <property type="match status" value="1"/>
</dbReference>
<dbReference type="PANTHER" id="PTHR43280">
    <property type="entry name" value="ARAC-FAMILY TRANSCRIPTIONAL REGULATOR"/>
    <property type="match status" value="1"/>
</dbReference>
<dbReference type="GO" id="GO:0003700">
    <property type="term" value="F:DNA-binding transcription factor activity"/>
    <property type="evidence" value="ECO:0007669"/>
    <property type="project" value="InterPro"/>
</dbReference>
<dbReference type="KEGG" id="puo:RZN69_21225"/>
<sequence length="278" mass="31689">MSQLKRVLNPPSGRRSFKVPTSKQTLPLEYLGWGLRRFGEEPVPLSLNFGWVYAVVLEGKPTLLVKDERVACNPGTAATIGLECPIGWEDIEGAQSKILVWIWDKPPTIERLRPALNGWQRWNLVEQKLDSLDRIHRECRQELAASDDYTADALEGCQRRLDVAWLRSGVGTATTQQFETRYESGLNWMRHNLKSRHPVAELSVYLGVSEATLQRIFKRHTGEGPLVAFQSLKAQEAERLLAEGHSVKSVAWHLGYQHPNDFTRFYKKTFNRAPSGRK</sequence>
<dbReference type="PROSITE" id="PS00041">
    <property type="entry name" value="HTH_ARAC_FAMILY_1"/>
    <property type="match status" value="1"/>
</dbReference>
<dbReference type="InterPro" id="IPR018060">
    <property type="entry name" value="HTH_AraC"/>
</dbReference>
<keyword evidence="3" id="KW-0804">Transcription</keyword>
<proteinExistence type="predicted"/>
<dbReference type="Gene3D" id="1.10.10.60">
    <property type="entry name" value="Homeodomain-like"/>
    <property type="match status" value="1"/>
</dbReference>
<reference evidence="5 6" key="1">
    <citation type="submission" date="2023-10" db="EMBL/GenBank/DDBJ databases">
        <title>Rubellicoccus peritrichatus gen. nov., sp. nov., isolated from an algae of coral reef tank.</title>
        <authorList>
            <person name="Luo J."/>
        </authorList>
    </citation>
    <scope>NUCLEOTIDE SEQUENCE [LARGE SCALE GENOMIC DNA]</scope>
    <source>
        <strain evidence="5 6">CR14</strain>
    </source>
</reference>
<evidence type="ECO:0000313" key="5">
    <source>
        <dbReference type="EMBL" id="WOO41150.1"/>
    </source>
</evidence>
<keyword evidence="1" id="KW-0805">Transcription regulation</keyword>
<dbReference type="Pfam" id="PF12833">
    <property type="entry name" value="HTH_18"/>
    <property type="match status" value="1"/>
</dbReference>
<protein>
    <submittedName>
        <fullName evidence="5">Helix-turn-helix domain-containing protein</fullName>
    </submittedName>
</protein>
<dbReference type="RefSeq" id="WP_317833558.1">
    <property type="nucleotide sequence ID" value="NZ_CP136920.1"/>
</dbReference>
<gene>
    <name evidence="5" type="ORF">RZN69_21225</name>
</gene>
<dbReference type="GO" id="GO:0043565">
    <property type="term" value="F:sequence-specific DNA binding"/>
    <property type="evidence" value="ECO:0007669"/>
    <property type="project" value="InterPro"/>
</dbReference>